<dbReference type="WBParaSite" id="HPLM_0000671801-mRNA-1">
    <property type="protein sequence ID" value="HPLM_0000671801-mRNA-1"/>
    <property type="gene ID" value="HPLM_0000671801"/>
</dbReference>
<accession>A0A0N4W8Z4</accession>
<keyword evidence="2" id="KW-1185">Reference proteome</keyword>
<name>A0A0N4W8Z4_HAEPC</name>
<evidence type="ECO:0000313" key="1">
    <source>
        <dbReference type="EMBL" id="VDO29805.1"/>
    </source>
</evidence>
<evidence type="ECO:0000313" key="2">
    <source>
        <dbReference type="Proteomes" id="UP000268014"/>
    </source>
</evidence>
<proteinExistence type="predicted"/>
<reference evidence="3" key="1">
    <citation type="submission" date="2017-02" db="UniProtKB">
        <authorList>
            <consortium name="WormBaseParasite"/>
        </authorList>
    </citation>
    <scope>IDENTIFICATION</scope>
</reference>
<dbReference type="EMBL" id="UZAF01016534">
    <property type="protein sequence ID" value="VDO29805.1"/>
    <property type="molecule type" value="Genomic_DNA"/>
</dbReference>
<dbReference type="AlphaFoldDB" id="A0A0N4W8Z4"/>
<organism evidence="3">
    <name type="scientific">Haemonchus placei</name>
    <name type="common">Barber's pole worm</name>
    <dbReference type="NCBI Taxonomy" id="6290"/>
    <lineage>
        <taxon>Eukaryota</taxon>
        <taxon>Metazoa</taxon>
        <taxon>Ecdysozoa</taxon>
        <taxon>Nematoda</taxon>
        <taxon>Chromadorea</taxon>
        <taxon>Rhabditida</taxon>
        <taxon>Rhabditina</taxon>
        <taxon>Rhabditomorpha</taxon>
        <taxon>Strongyloidea</taxon>
        <taxon>Trichostrongylidae</taxon>
        <taxon>Haemonchus</taxon>
    </lineage>
</organism>
<sequence length="153" mass="17396">MSSGVEGRISPSTITKVTESNTEIVNSISNLSSRAGFNYSGNDQDNRKEKMQEQINNCVTSKQIRTDRKYSKKHGEEKRIEGLEQYNNEECSPWDMHRYGVVITLKMNLLARYSLILTRQVSIVLANQPEFAEAFNCAVGTPMNPKERCAVWD</sequence>
<dbReference type="Gene3D" id="3.40.390.10">
    <property type="entry name" value="Collagenase (Catalytic Domain)"/>
    <property type="match status" value="1"/>
</dbReference>
<dbReference type="GO" id="GO:0006508">
    <property type="term" value="P:proteolysis"/>
    <property type="evidence" value="ECO:0007669"/>
    <property type="project" value="InterPro"/>
</dbReference>
<dbReference type="InterPro" id="IPR000718">
    <property type="entry name" value="Peptidase_M13"/>
</dbReference>
<dbReference type="SUPFAM" id="SSF55486">
    <property type="entry name" value="Metalloproteases ('zincins'), catalytic domain"/>
    <property type="match status" value="1"/>
</dbReference>
<dbReference type="PROSITE" id="PS51885">
    <property type="entry name" value="NEPRILYSIN"/>
    <property type="match status" value="1"/>
</dbReference>
<dbReference type="Proteomes" id="UP000268014">
    <property type="component" value="Unassembled WGS sequence"/>
</dbReference>
<evidence type="ECO:0000313" key="3">
    <source>
        <dbReference type="WBParaSite" id="HPLM_0000671801-mRNA-1"/>
    </source>
</evidence>
<protein>
    <submittedName>
        <fullName evidence="3">Peptidase_M13 domain-containing protein</fullName>
    </submittedName>
</protein>
<dbReference type="GO" id="GO:0004222">
    <property type="term" value="F:metalloendopeptidase activity"/>
    <property type="evidence" value="ECO:0007669"/>
    <property type="project" value="InterPro"/>
</dbReference>
<gene>
    <name evidence="1" type="ORF">HPLM_LOCUS6710</name>
</gene>
<dbReference type="OrthoDB" id="5873741at2759"/>
<reference evidence="1 2" key="2">
    <citation type="submission" date="2018-11" db="EMBL/GenBank/DDBJ databases">
        <authorList>
            <consortium name="Pathogen Informatics"/>
        </authorList>
    </citation>
    <scope>NUCLEOTIDE SEQUENCE [LARGE SCALE GENOMIC DNA]</scope>
    <source>
        <strain evidence="1 2">MHpl1</strain>
    </source>
</reference>
<dbReference type="InterPro" id="IPR024079">
    <property type="entry name" value="MetalloPept_cat_dom_sf"/>
</dbReference>